<dbReference type="SUPFAM" id="SSF50129">
    <property type="entry name" value="GroES-like"/>
    <property type="match status" value="1"/>
</dbReference>
<dbReference type="EMBL" id="AUZY01007292">
    <property type="protein sequence ID" value="EQD50390.1"/>
    <property type="molecule type" value="Genomic_DNA"/>
</dbReference>
<proteinExistence type="predicted"/>
<feature type="domain" description="Oxidoreductase N-terminal" evidence="1">
    <location>
        <begin position="2"/>
        <end position="104"/>
    </location>
</feature>
<comment type="caution">
    <text evidence="2">The sequence shown here is derived from an EMBL/GenBank/DDBJ whole genome shotgun (WGS) entry which is preliminary data.</text>
</comment>
<name>T1B842_9ZZZZ</name>
<feature type="non-terminal residue" evidence="2">
    <location>
        <position position="116"/>
    </location>
</feature>
<reference evidence="2" key="1">
    <citation type="submission" date="2013-08" db="EMBL/GenBank/DDBJ databases">
        <authorList>
            <person name="Mendez C."/>
            <person name="Richter M."/>
            <person name="Ferrer M."/>
            <person name="Sanchez J."/>
        </authorList>
    </citation>
    <scope>NUCLEOTIDE SEQUENCE</scope>
</reference>
<dbReference type="Gene3D" id="3.90.180.10">
    <property type="entry name" value="Medium-chain alcohol dehydrogenases, catalytic domain"/>
    <property type="match status" value="1"/>
</dbReference>
<protein>
    <submittedName>
        <fullName evidence="2">Alcohol dehydrogenase zinc-binding domain protein</fullName>
    </submittedName>
</protein>
<dbReference type="InterPro" id="IPR011032">
    <property type="entry name" value="GroES-like_sf"/>
</dbReference>
<evidence type="ECO:0000259" key="1">
    <source>
        <dbReference type="Pfam" id="PF16884"/>
    </source>
</evidence>
<evidence type="ECO:0000313" key="2">
    <source>
        <dbReference type="EMBL" id="EQD50390.1"/>
    </source>
</evidence>
<dbReference type="AlphaFoldDB" id="T1B842"/>
<sequence length="116" mass="12657">MAQRAVGSISDENFQWAEGPMPVLREGEYLARNLWFSFGPTQLFMLGRTEPSTADSGAIPIGEVMRGEALSRIVESRHPDFRPGELVIGQMGWEDYSVSNGAGFAPAYRAPDGVPP</sequence>
<dbReference type="InterPro" id="IPR041694">
    <property type="entry name" value="ADH_N_2"/>
</dbReference>
<organism evidence="2">
    <name type="scientific">mine drainage metagenome</name>
    <dbReference type="NCBI Taxonomy" id="410659"/>
    <lineage>
        <taxon>unclassified sequences</taxon>
        <taxon>metagenomes</taxon>
        <taxon>ecological metagenomes</taxon>
    </lineage>
</organism>
<dbReference type="Pfam" id="PF16884">
    <property type="entry name" value="ADH_N_2"/>
    <property type="match status" value="1"/>
</dbReference>
<reference evidence="2" key="2">
    <citation type="journal article" date="2014" name="ISME J.">
        <title>Microbial stratification in low pH oxic and suboxic macroscopic growths along an acid mine drainage.</title>
        <authorList>
            <person name="Mendez-Garcia C."/>
            <person name="Mesa V."/>
            <person name="Sprenger R.R."/>
            <person name="Richter M."/>
            <person name="Diez M.S."/>
            <person name="Solano J."/>
            <person name="Bargiela R."/>
            <person name="Golyshina O.V."/>
            <person name="Manteca A."/>
            <person name="Ramos J.L."/>
            <person name="Gallego J.R."/>
            <person name="Llorente I."/>
            <person name="Martins Dos Santos V.A."/>
            <person name="Jensen O.N."/>
            <person name="Pelaez A.I."/>
            <person name="Sanchez J."/>
            <person name="Ferrer M."/>
        </authorList>
    </citation>
    <scope>NUCLEOTIDE SEQUENCE</scope>
</reference>
<gene>
    <name evidence="2" type="ORF">B1B_11255</name>
</gene>
<accession>T1B842</accession>